<dbReference type="Proteomes" id="UP000269289">
    <property type="component" value="Unassembled WGS sequence"/>
</dbReference>
<dbReference type="RefSeq" id="WP_147463573.1">
    <property type="nucleotide sequence ID" value="NZ_RFFI01000097.1"/>
</dbReference>
<reference evidence="1 2" key="1">
    <citation type="submission" date="2018-10" db="EMBL/GenBank/DDBJ databases">
        <title>Isolation, diversity and antifungal activity of actinobacteria from wheat.</title>
        <authorList>
            <person name="Han C."/>
        </authorList>
    </citation>
    <scope>NUCLEOTIDE SEQUENCE [LARGE SCALE GENOMIC DNA]</scope>
    <source>
        <strain evidence="1 2">NEAU-YY56</strain>
    </source>
</reference>
<comment type="caution">
    <text evidence="1">The sequence shown here is derived from an EMBL/GenBank/DDBJ whole genome shotgun (WGS) entry which is preliminary data.</text>
</comment>
<organism evidence="1 2">
    <name type="scientific">Cellulomonas triticagri</name>
    <dbReference type="NCBI Taxonomy" id="2483352"/>
    <lineage>
        <taxon>Bacteria</taxon>
        <taxon>Bacillati</taxon>
        <taxon>Actinomycetota</taxon>
        <taxon>Actinomycetes</taxon>
        <taxon>Micrococcales</taxon>
        <taxon>Cellulomonadaceae</taxon>
        <taxon>Cellulomonas</taxon>
    </lineage>
</organism>
<dbReference type="EMBL" id="RFFI01000097">
    <property type="protein sequence ID" value="RMI06705.1"/>
    <property type="molecule type" value="Genomic_DNA"/>
</dbReference>
<proteinExistence type="predicted"/>
<protein>
    <submittedName>
        <fullName evidence="1">Uncharacterized protein</fullName>
    </submittedName>
</protein>
<keyword evidence="2" id="KW-1185">Reference proteome</keyword>
<dbReference type="AlphaFoldDB" id="A0A3M2J6Y7"/>
<evidence type="ECO:0000313" key="1">
    <source>
        <dbReference type="EMBL" id="RMI06705.1"/>
    </source>
</evidence>
<accession>A0A3M2J6Y7</accession>
<evidence type="ECO:0000313" key="2">
    <source>
        <dbReference type="Proteomes" id="UP000269289"/>
    </source>
</evidence>
<dbReference type="OrthoDB" id="4829995at2"/>
<feature type="non-terminal residue" evidence="1">
    <location>
        <position position="69"/>
    </location>
</feature>
<gene>
    <name evidence="1" type="ORF">EBM89_15420</name>
</gene>
<name>A0A3M2J6Y7_9CELL</name>
<sequence>MDGTPADAARRALLDFSRCPACGTTLAAPRCARCGLDVGGEGGARIADASRAVVRALDERQRVIAAVRA</sequence>